<dbReference type="AlphaFoldDB" id="A0AAU7D4Z9"/>
<protein>
    <submittedName>
        <fullName evidence="3">Tetratricopeptide repeat protein</fullName>
    </submittedName>
</protein>
<reference evidence="3" key="1">
    <citation type="submission" date="2023-03" db="EMBL/GenBank/DDBJ databases">
        <title>Edaphobacter sp.</title>
        <authorList>
            <person name="Huber K.J."/>
            <person name="Papendorf J."/>
            <person name="Pilke C."/>
            <person name="Bunk B."/>
            <person name="Sproeer C."/>
            <person name="Pester M."/>
        </authorList>
    </citation>
    <scope>NUCLEOTIDE SEQUENCE</scope>
    <source>
        <strain evidence="2">DSM 109919</strain>
        <strain evidence="3">DSM 109920</strain>
    </source>
</reference>
<feature type="repeat" description="TPR" evidence="1">
    <location>
        <begin position="206"/>
        <end position="239"/>
    </location>
</feature>
<dbReference type="EMBL" id="CP121195">
    <property type="protein sequence ID" value="XBH12288.1"/>
    <property type="molecule type" value="Genomic_DNA"/>
</dbReference>
<dbReference type="Pfam" id="PF13432">
    <property type="entry name" value="TPR_16"/>
    <property type="match status" value="1"/>
</dbReference>
<proteinExistence type="predicted"/>
<gene>
    <name evidence="2" type="ORF">P4G45_11360</name>
    <name evidence="3" type="ORF">P8936_11305</name>
</gene>
<dbReference type="InterPro" id="IPR019734">
    <property type="entry name" value="TPR_rpt"/>
</dbReference>
<keyword evidence="1" id="KW-0802">TPR repeat</keyword>
<dbReference type="SUPFAM" id="SSF48452">
    <property type="entry name" value="TPR-like"/>
    <property type="match status" value="2"/>
</dbReference>
<dbReference type="PANTHER" id="PTHR12558">
    <property type="entry name" value="CELL DIVISION CYCLE 16,23,27"/>
    <property type="match status" value="1"/>
</dbReference>
<dbReference type="InterPro" id="IPR011990">
    <property type="entry name" value="TPR-like_helical_dom_sf"/>
</dbReference>
<evidence type="ECO:0000313" key="2">
    <source>
        <dbReference type="EMBL" id="XBH09084.1"/>
    </source>
</evidence>
<accession>A0AAU7CVR0</accession>
<dbReference type="Gene3D" id="1.25.40.10">
    <property type="entry name" value="Tetratricopeptide repeat domain"/>
    <property type="match status" value="2"/>
</dbReference>
<evidence type="ECO:0000256" key="1">
    <source>
        <dbReference type="PROSITE-ProRule" id="PRU00339"/>
    </source>
</evidence>
<dbReference type="RefSeq" id="WP_348266594.1">
    <property type="nucleotide sequence ID" value="NZ_CP121194.1"/>
</dbReference>
<dbReference type="SMART" id="SM00028">
    <property type="entry name" value="TPR"/>
    <property type="match status" value="4"/>
</dbReference>
<dbReference type="EMBL" id="CP121194">
    <property type="protein sequence ID" value="XBH09084.1"/>
    <property type="molecule type" value="Genomic_DNA"/>
</dbReference>
<organism evidence="3">
    <name type="scientific">Edaphobacter paludis</name>
    <dbReference type="NCBI Taxonomy" id="3035702"/>
    <lineage>
        <taxon>Bacteria</taxon>
        <taxon>Pseudomonadati</taxon>
        <taxon>Acidobacteriota</taxon>
        <taxon>Terriglobia</taxon>
        <taxon>Terriglobales</taxon>
        <taxon>Acidobacteriaceae</taxon>
        <taxon>Edaphobacter</taxon>
    </lineage>
</organism>
<accession>A0AAU7D4Z9</accession>
<dbReference type="Pfam" id="PF13181">
    <property type="entry name" value="TPR_8"/>
    <property type="match status" value="1"/>
</dbReference>
<evidence type="ECO:0000313" key="3">
    <source>
        <dbReference type="EMBL" id="XBH12288.1"/>
    </source>
</evidence>
<sequence>MAAKTNLIYIRIALLLVLLSGVRLLADDTMANAYLQQGRVDEARTALQQILAAQPDNAHAHQLLCRVYYAQDMADLAIHECELAAANDPGNSNTQMWLGRAYGMKASHANPIVAFGLARKVRYAFERAVELDPGNVQAMSDLGEFYVQAPAIVGGGLDKARVLADRMQPRFSSQAHRLLALIANENKDTTTAEAEFKKAVLAGRTAAAYVDLGQFYQQQSQPAKALEAIKTGIEADRRKDAVLVDAASILTSMNQSPQLAEDLLREYLASPAKSDDAPAFKVRLQLGNLLARQGDATSAQREYVAAATLASNYAPARKSLQGS</sequence>
<name>A0AAU7D4Z9_9BACT</name>
<dbReference type="KEGG" id="epl:P4G45_11360"/>
<feature type="repeat" description="TPR" evidence="1">
    <location>
        <begin position="24"/>
        <end position="57"/>
    </location>
</feature>
<dbReference type="PROSITE" id="PS50005">
    <property type="entry name" value="TPR"/>
    <property type="match status" value="2"/>
</dbReference>
<dbReference type="PANTHER" id="PTHR12558:SF13">
    <property type="entry name" value="CELL DIVISION CYCLE PROTEIN 27 HOMOLOG"/>
    <property type="match status" value="1"/>
</dbReference>